<dbReference type="PANTHER" id="PTHR44943">
    <property type="entry name" value="CELLULOSE SYNTHASE OPERON PROTEIN C"/>
    <property type="match status" value="1"/>
</dbReference>
<dbReference type="Proteomes" id="UP001595530">
    <property type="component" value="Unassembled WGS sequence"/>
</dbReference>
<accession>A0ABV7F490</accession>
<dbReference type="InterPro" id="IPR011990">
    <property type="entry name" value="TPR-like_helical_dom_sf"/>
</dbReference>
<feature type="repeat" description="TPR" evidence="3">
    <location>
        <begin position="49"/>
        <end position="82"/>
    </location>
</feature>
<dbReference type="SMART" id="SM00028">
    <property type="entry name" value="TPR"/>
    <property type="match status" value="4"/>
</dbReference>
<dbReference type="Pfam" id="PF13399">
    <property type="entry name" value="LytR_C"/>
    <property type="match status" value="1"/>
</dbReference>
<evidence type="ECO:0000313" key="6">
    <source>
        <dbReference type="EMBL" id="MFC3108612.1"/>
    </source>
</evidence>
<protein>
    <submittedName>
        <fullName evidence="6">Tetratricopeptide repeat protein</fullName>
    </submittedName>
</protein>
<evidence type="ECO:0000256" key="1">
    <source>
        <dbReference type="ARBA" id="ARBA00022737"/>
    </source>
</evidence>
<dbReference type="InterPro" id="IPR019734">
    <property type="entry name" value="TPR_rpt"/>
</dbReference>
<comment type="caution">
    <text evidence="6">The sequence shown here is derived from an EMBL/GenBank/DDBJ whole genome shotgun (WGS) entry which is preliminary data.</text>
</comment>
<dbReference type="RefSeq" id="WP_390322268.1">
    <property type="nucleotide sequence ID" value="NZ_JBHRTP010000032.1"/>
</dbReference>
<organism evidence="6 7">
    <name type="scientific">Undibacterium arcticum</name>
    <dbReference type="NCBI Taxonomy" id="1762892"/>
    <lineage>
        <taxon>Bacteria</taxon>
        <taxon>Pseudomonadati</taxon>
        <taxon>Pseudomonadota</taxon>
        <taxon>Betaproteobacteria</taxon>
        <taxon>Burkholderiales</taxon>
        <taxon>Oxalobacteraceae</taxon>
        <taxon>Undibacterium</taxon>
    </lineage>
</organism>
<dbReference type="PROSITE" id="PS50005">
    <property type="entry name" value="TPR"/>
    <property type="match status" value="3"/>
</dbReference>
<dbReference type="PROSITE" id="PS50293">
    <property type="entry name" value="TPR_REGION"/>
    <property type="match status" value="2"/>
</dbReference>
<dbReference type="EMBL" id="JBHRTP010000032">
    <property type="protein sequence ID" value="MFC3108612.1"/>
    <property type="molecule type" value="Genomic_DNA"/>
</dbReference>
<dbReference type="PANTHER" id="PTHR44943:SF8">
    <property type="entry name" value="TPR REPEAT-CONTAINING PROTEIN MJ0263"/>
    <property type="match status" value="1"/>
</dbReference>
<dbReference type="Pfam" id="PF13432">
    <property type="entry name" value="TPR_16"/>
    <property type="match status" value="1"/>
</dbReference>
<feature type="repeat" description="TPR" evidence="3">
    <location>
        <begin position="117"/>
        <end position="150"/>
    </location>
</feature>
<sequence>MNKFRLLPLACSLPVLLSCSAPVGAPPSSTNSAMRIEPVLSIRNSDGNARGLYQLGRYYQGQNRLEQAADAYRKAVQQHADYIEARSALGTIYSTQGKYDAAIEEFSAILKLAPQLAHIYNNLGYTYYLQGSYAEAVAAFDKAIAIDPDNPRPYNNLGSVYHQLGEQQRAQLAFARANALTARAAATPGSAAGDASLAVAGRGEQSPDSIALTNPAAPIALQTVAAGPSTALEATSRVFTSGEPAVVVPVAPTTPAATIASTAAAAVEWNEPSAATPVLAAGELAVVPAAPTTPAAEIAWSASPAVASNELSAPTPVFAAGELAVVAAAPTTPAAAIASTAVPAVEWNEPSAVAPTFTAGELAVVAAALTTPAATMAAAAVTSIEPSVTAPAEPRESGAFATADRKFRMEIANGNGVPGLARRIGATMASQGFAPSRLTNQKPYRQLETTVRYRDGFHDEALRISQQFNKPTRLVGNANLRDTVDVQLVLGKDVISNVALFRLNLAPMKLAKKVVPLLDEKS</sequence>
<proteinExistence type="predicted"/>
<evidence type="ECO:0000256" key="4">
    <source>
        <dbReference type="SAM" id="SignalP"/>
    </source>
</evidence>
<feature type="domain" description="LytR/CpsA/Psr regulator C-terminal" evidence="5">
    <location>
        <begin position="408"/>
        <end position="493"/>
    </location>
</feature>
<name>A0ABV7F490_9BURK</name>
<gene>
    <name evidence="6" type="ORF">ACFOFO_11660</name>
</gene>
<feature type="chain" id="PRO_5046870328" evidence="4">
    <location>
        <begin position="26"/>
        <end position="522"/>
    </location>
</feature>
<dbReference type="InterPro" id="IPR051685">
    <property type="entry name" value="Ycf3/AcsC/BcsC/TPR_MFPF"/>
</dbReference>
<dbReference type="PROSITE" id="PS51257">
    <property type="entry name" value="PROKAR_LIPOPROTEIN"/>
    <property type="match status" value="1"/>
</dbReference>
<keyword evidence="2 3" id="KW-0802">TPR repeat</keyword>
<evidence type="ECO:0000256" key="2">
    <source>
        <dbReference type="ARBA" id="ARBA00022803"/>
    </source>
</evidence>
<evidence type="ECO:0000313" key="7">
    <source>
        <dbReference type="Proteomes" id="UP001595530"/>
    </source>
</evidence>
<dbReference type="SUPFAM" id="SSF48452">
    <property type="entry name" value="TPR-like"/>
    <property type="match status" value="1"/>
</dbReference>
<dbReference type="Gene3D" id="3.30.70.2390">
    <property type="match status" value="1"/>
</dbReference>
<keyword evidence="4" id="KW-0732">Signal</keyword>
<evidence type="ECO:0000256" key="3">
    <source>
        <dbReference type="PROSITE-ProRule" id="PRU00339"/>
    </source>
</evidence>
<dbReference type="InterPro" id="IPR027381">
    <property type="entry name" value="LytR/CpsA/Psr_C"/>
</dbReference>
<keyword evidence="1" id="KW-0677">Repeat</keyword>
<reference evidence="7" key="1">
    <citation type="journal article" date="2019" name="Int. J. Syst. Evol. Microbiol.">
        <title>The Global Catalogue of Microorganisms (GCM) 10K type strain sequencing project: providing services to taxonomists for standard genome sequencing and annotation.</title>
        <authorList>
            <consortium name="The Broad Institute Genomics Platform"/>
            <consortium name="The Broad Institute Genome Sequencing Center for Infectious Disease"/>
            <person name="Wu L."/>
            <person name="Ma J."/>
        </authorList>
    </citation>
    <scope>NUCLEOTIDE SEQUENCE [LARGE SCALE GENOMIC DNA]</scope>
    <source>
        <strain evidence="7">KCTC 42986</strain>
    </source>
</reference>
<feature type="repeat" description="TPR" evidence="3">
    <location>
        <begin position="83"/>
        <end position="116"/>
    </location>
</feature>
<dbReference type="Gene3D" id="1.25.40.10">
    <property type="entry name" value="Tetratricopeptide repeat domain"/>
    <property type="match status" value="2"/>
</dbReference>
<dbReference type="Pfam" id="PF13414">
    <property type="entry name" value="TPR_11"/>
    <property type="match status" value="1"/>
</dbReference>
<evidence type="ECO:0000259" key="5">
    <source>
        <dbReference type="Pfam" id="PF13399"/>
    </source>
</evidence>
<keyword evidence="7" id="KW-1185">Reference proteome</keyword>
<feature type="signal peptide" evidence="4">
    <location>
        <begin position="1"/>
        <end position="25"/>
    </location>
</feature>